<dbReference type="EMBL" id="CAJNOJ010000020">
    <property type="protein sequence ID" value="CAF0841033.1"/>
    <property type="molecule type" value="Genomic_DNA"/>
</dbReference>
<evidence type="ECO:0000313" key="1">
    <source>
        <dbReference type="EMBL" id="CAF0841033.1"/>
    </source>
</evidence>
<accession>A0A813VQY8</accession>
<comment type="caution">
    <text evidence="1">The sequence shown here is derived from an EMBL/GenBank/DDBJ whole genome shotgun (WGS) entry which is preliminary data.</text>
</comment>
<dbReference type="OrthoDB" id="10036839at2759"/>
<proteinExistence type="predicted"/>
<dbReference type="Proteomes" id="UP000663828">
    <property type="component" value="Unassembled WGS sequence"/>
</dbReference>
<dbReference type="Proteomes" id="UP000663852">
    <property type="component" value="Unassembled WGS sequence"/>
</dbReference>
<evidence type="ECO:0000313" key="2">
    <source>
        <dbReference type="EMBL" id="CAF0947957.1"/>
    </source>
</evidence>
<keyword evidence="3" id="KW-1185">Reference proteome</keyword>
<sequence>MAHGLADLIVNVALWSLQGANLALEMHDGLKDKEKGSSAAASANQSPRAVLITASSASFARDCERAINIAFTTSQTFPTMMGTCADIDEFIRKELRKTYPRECFHIIIGENDAFGFSVDSGEHCVESTWDKYRIIIFSTKKNPQTKSDTHDANSQMTFKWK</sequence>
<dbReference type="AlphaFoldDB" id="A0A813VQY8"/>
<protein>
    <submittedName>
        <fullName evidence="1">Uncharacterized protein</fullName>
    </submittedName>
</protein>
<organism evidence="1 4">
    <name type="scientific">Adineta ricciae</name>
    <name type="common">Rotifer</name>
    <dbReference type="NCBI Taxonomy" id="249248"/>
    <lineage>
        <taxon>Eukaryota</taxon>
        <taxon>Metazoa</taxon>
        <taxon>Spiralia</taxon>
        <taxon>Gnathifera</taxon>
        <taxon>Rotifera</taxon>
        <taxon>Eurotatoria</taxon>
        <taxon>Bdelloidea</taxon>
        <taxon>Adinetida</taxon>
        <taxon>Adinetidae</taxon>
        <taxon>Adineta</taxon>
    </lineage>
</organism>
<dbReference type="EMBL" id="CAJNOR010000560">
    <property type="protein sequence ID" value="CAF0947957.1"/>
    <property type="molecule type" value="Genomic_DNA"/>
</dbReference>
<name>A0A813VQY8_ADIRI</name>
<reference evidence="1" key="1">
    <citation type="submission" date="2021-02" db="EMBL/GenBank/DDBJ databases">
        <authorList>
            <person name="Nowell W R."/>
        </authorList>
    </citation>
    <scope>NUCLEOTIDE SEQUENCE</scope>
</reference>
<evidence type="ECO:0000313" key="3">
    <source>
        <dbReference type="Proteomes" id="UP000663828"/>
    </source>
</evidence>
<gene>
    <name evidence="1" type="ORF">EDS130_LOCUS6837</name>
    <name evidence="2" type="ORF">XAT740_LOCUS10498</name>
</gene>
<evidence type="ECO:0000313" key="4">
    <source>
        <dbReference type="Proteomes" id="UP000663852"/>
    </source>
</evidence>